<dbReference type="InterPro" id="IPR012312">
    <property type="entry name" value="Hemerythrin-like"/>
</dbReference>
<accession>A0A8J3JW89</accession>
<evidence type="ECO:0000259" key="1">
    <source>
        <dbReference type="Pfam" id="PF01814"/>
    </source>
</evidence>
<proteinExistence type="predicted"/>
<dbReference type="AlphaFoldDB" id="A0A8J3JW89"/>
<keyword evidence="3" id="KW-1185">Reference proteome</keyword>
<evidence type="ECO:0000313" key="2">
    <source>
        <dbReference type="EMBL" id="GIF84219.1"/>
    </source>
</evidence>
<name>A0A8J3JW89_9ACTN</name>
<feature type="domain" description="Hemerythrin-like" evidence="1">
    <location>
        <begin position="20"/>
        <end position="139"/>
    </location>
</feature>
<dbReference type="CDD" id="cd12108">
    <property type="entry name" value="Hr-like"/>
    <property type="match status" value="1"/>
</dbReference>
<dbReference type="Pfam" id="PF01814">
    <property type="entry name" value="Hemerythrin"/>
    <property type="match status" value="1"/>
</dbReference>
<dbReference type="EMBL" id="BONF01000034">
    <property type="protein sequence ID" value="GIF84219.1"/>
    <property type="molecule type" value="Genomic_DNA"/>
</dbReference>
<dbReference type="Gene3D" id="1.20.120.520">
    <property type="entry name" value="nmb1532 protein domain like"/>
    <property type="match status" value="1"/>
</dbReference>
<protein>
    <recommendedName>
        <fullName evidence="1">Hemerythrin-like domain-containing protein</fullName>
    </recommendedName>
</protein>
<comment type="caution">
    <text evidence="2">The sequence shown here is derived from an EMBL/GenBank/DDBJ whole genome shotgun (WGS) entry which is preliminary data.</text>
</comment>
<sequence length="149" mass="16451">MLRRDLATVRRLADEAAAGAPAAALQEGLRRLQSSGPLFQLKANCLSYCQVVHHHHSLESALLFPAVRRSAPHLKETVDRLEADHRLVSGLLDQVEGAARALGGDDRAVREKLVAALRTLSDHLLEHLAFEEESLAPVLATWKRWPHHG</sequence>
<dbReference type="Proteomes" id="UP000601223">
    <property type="component" value="Unassembled WGS sequence"/>
</dbReference>
<reference evidence="2 3" key="1">
    <citation type="submission" date="2021-01" db="EMBL/GenBank/DDBJ databases">
        <title>Whole genome shotgun sequence of Catellatospora bangladeshensis NBRC 107357.</title>
        <authorList>
            <person name="Komaki H."/>
            <person name="Tamura T."/>
        </authorList>
    </citation>
    <scope>NUCLEOTIDE SEQUENCE [LARGE SCALE GENOMIC DNA]</scope>
    <source>
        <strain evidence="2 3">NBRC 107357</strain>
    </source>
</reference>
<evidence type="ECO:0000313" key="3">
    <source>
        <dbReference type="Proteomes" id="UP000601223"/>
    </source>
</evidence>
<gene>
    <name evidence="2" type="ORF">Cba03nite_55680</name>
</gene>
<organism evidence="2 3">
    <name type="scientific">Catellatospora bangladeshensis</name>
    <dbReference type="NCBI Taxonomy" id="310355"/>
    <lineage>
        <taxon>Bacteria</taxon>
        <taxon>Bacillati</taxon>
        <taxon>Actinomycetota</taxon>
        <taxon>Actinomycetes</taxon>
        <taxon>Micromonosporales</taxon>
        <taxon>Micromonosporaceae</taxon>
        <taxon>Catellatospora</taxon>
    </lineage>
</organism>